<comment type="caution">
    <text evidence="1">The sequence shown here is derived from an EMBL/GenBank/DDBJ whole genome shotgun (WGS) entry which is preliminary data.</text>
</comment>
<dbReference type="RefSeq" id="WP_245516289.1">
    <property type="nucleotide sequence ID" value="NZ_SMFY01000005.1"/>
</dbReference>
<evidence type="ECO:0000313" key="2">
    <source>
        <dbReference type="Proteomes" id="UP000295030"/>
    </source>
</evidence>
<name>A0A4R1HC82_ANCAQ</name>
<sequence>MDDTTARSARVKPLVWRIQNPHTTDLVSGETVVLLAMVPWGAVAITKALKETGYRVCEGASRAGGFASIEEAREWAETGYQRMMAAAIELDAPSPPPPAALSVPAAVMALWEETAGRPWPQAAPLGPDIEAMMADGWIRLAGTSGGSPSASTAMLQWTRAAQIAMSRTDAI</sequence>
<keyword evidence="2" id="KW-1185">Reference proteome</keyword>
<organism evidence="1 2">
    <name type="scientific">Ancylobacter aquaticus</name>
    <dbReference type="NCBI Taxonomy" id="100"/>
    <lineage>
        <taxon>Bacteria</taxon>
        <taxon>Pseudomonadati</taxon>
        <taxon>Pseudomonadota</taxon>
        <taxon>Alphaproteobacteria</taxon>
        <taxon>Hyphomicrobiales</taxon>
        <taxon>Xanthobacteraceae</taxon>
        <taxon>Ancylobacter</taxon>
    </lineage>
</organism>
<protein>
    <submittedName>
        <fullName evidence="1">Uncharacterized protein</fullName>
    </submittedName>
</protein>
<proteinExistence type="predicted"/>
<gene>
    <name evidence="1" type="ORF">EV667_4061</name>
</gene>
<reference evidence="1 2" key="1">
    <citation type="submission" date="2019-03" db="EMBL/GenBank/DDBJ databases">
        <title>Genomic Encyclopedia of Type Strains, Phase IV (KMG-IV): sequencing the most valuable type-strain genomes for metagenomic binning, comparative biology and taxonomic classification.</title>
        <authorList>
            <person name="Goeker M."/>
        </authorList>
    </citation>
    <scope>NUCLEOTIDE SEQUENCE [LARGE SCALE GENOMIC DNA]</scope>
    <source>
        <strain evidence="1 2">DSM 101</strain>
    </source>
</reference>
<accession>A0A4R1HC82</accession>
<dbReference type="EMBL" id="SMFY01000005">
    <property type="protein sequence ID" value="TCK19624.1"/>
    <property type="molecule type" value="Genomic_DNA"/>
</dbReference>
<dbReference type="AlphaFoldDB" id="A0A4R1HC82"/>
<evidence type="ECO:0000313" key="1">
    <source>
        <dbReference type="EMBL" id="TCK19624.1"/>
    </source>
</evidence>
<dbReference type="Proteomes" id="UP000295030">
    <property type="component" value="Unassembled WGS sequence"/>
</dbReference>